<dbReference type="Proteomes" id="UP000245627">
    <property type="component" value="Unassembled WGS sequence"/>
</dbReference>
<dbReference type="CDD" id="cd05276">
    <property type="entry name" value="p53_inducible_oxidoreductase"/>
    <property type="match status" value="1"/>
</dbReference>
<feature type="domain" description="Enoyl reductase (ER)" evidence="3">
    <location>
        <begin position="14"/>
        <end position="326"/>
    </location>
</feature>
<evidence type="ECO:0000256" key="2">
    <source>
        <dbReference type="ARBA" id="ARBA00023002"/>
    </source>
</evidence>
<dbReference type="InterPro" id="IPR013149">
    <property type="entry name" value="ADH-like_C"/>
</dbReference>
<reference evidence="4 5" key="1">
    <citation type="submission" date="2018-04" db="EMBL/GenBank/DDBJ databases">
        <title>Sphingobacterium cortibacter sp. nov.</title>
        <authorList>
            <person name="Li Y."/>
        </authorList>
    </citation>
    <scope>NUCLEOTIDE SEQUENCE [LARGE SCALE GENOMIC DNA]</scope>
    <source>
        <strain evidence="4 5">2c-3</strain>
    </source>
</reference>
<dbReference type="PANTHER" id="PTHR48106">
    <property type="entry name" value="QUINONE OXIDOREDUCTASE PIG3-RELATED"/>
    <property type="match status" value="1"/>
</dbReference>
<dbReference type="OrthoDB" id="9787435at2"/>
<dbReference type="Pfam" id="PF08240">
    <property type="entry name" value="ADH_N"/>
    <property type="match status" value="1"/>
</dbReference>
<proteinExistence type="predicted"/>
<dbReference type="SUPFAM" id="SSF51735">
    <property type="entry name" value="NAD(P)-binding Rossmann-fold domains"/>
    <property type="match status" value="1"/>
</dbReference>
<keyword evidence="2" id="KW-0560">Oxidoreductase</keyword>
<dbReference type="InterPro" id="IPR014189">
    <property type="entry name" value="Quinone_OxRdtase_PIG3"/>
</dbReference>
<evidence type="ECO:0000313" key="5">
    <source>
        <dbReference type="Proteomes" id="UP000245627"/>
    </source>
</evidence>
<dbReference type="InterPro" id="IPR036291">
    <property type="entry name" value="NAD(P)-bd_dom_sf"/>
</dbReference>
<evidence type="ECO:0000259" key="3">
    <source>
        <dbReference type="SMART" id="SM00829"/>
    </source>
</evidence>
<dbReference type="AlphaFoldDB" id="A0A2T8HNM5"/>
<organism evidence="4 5">
    <name type="scientific">Sphingobacterium corticibacter</name>
    <dbReference type="NCBI Taxonomy" id="2171749"/>
    <lineage>
        <taxon>Bacteria</taxon>
        <taxon>Pseudomonadati</taxon>
        <taxon>Bacteroidota</taxon>
        <taxon>Sphingobacteriia</taxon>
        <taxon>Sphingobacteriales</taxon>
        <taxon>Sphingobacteriaceae</taxon>
        <taxon>Sphingobacterium</taxon>
    </lineage>
</organism>
<evidence type="ECO:0000313" key="4">
    <source>
        <dbReference type="EMBL" id="PVH27037.1"/>
    </source>
</evidence>
<gene>
    <name evidence="4" type="ORF">DC487_05420</name>
</gene>
<name>A0A2T8HNM5_9SPHI</name>
<dbReference type="Gene3D" id="3.90.180.10">
    <property type="entry name" value="Medium-chain alcohol dehydrogenases, catalytic domain"/>
    <property type="match status" value="1"/>
</dbReference>
<dbReference type="Pfam" id="PF00107">
    <property type="entry name" value="ADH_zinc_N"/>
    <property type="match status" value="1"/>
</dbReference>
<dbReference type="InterPro" id="IPR011032">
    <property type="entry name" value="GroES-like_sf"/>
</dbReference>
<dbReference type="NCBIfam" id="TIGR02824">
    <property type="entry name" value="quinone_pig3"/>
    <property type="match status" value="1"/>
</dbReference>
<evidence type="ECO:0000256" key="1">
    <source>
        <dbReference type="ARBA" id="ARBA00022857"/>
    </source>
</evidence>
<dbReference type="EMBL" id="QDKG01000001">
    <property type="protein sequence ID" value="PVH27037.1"/>
    <property type="molecule type" value="Genomic_DNA"/>
</dbReference>
<keyword evidence="5" id="KW-1185">Reference proteome</keyword>
<dbReference type="GO" id="GO:0016651">
    <property type="term" value="F:oxidoreductase activity, acting on NAD(P)H"/>
    <property type="evidence" value="ECO:0007669"/>
    <property type="project" value="TreeGrafter"/>
</dbReference>
<sequence length="328" mass="36094">MVELMKAIKLDYTNDSPQMSWENVPYPHPTAEGQVLIRVKAAGVNRPDILQRDRQYEPPADASPILGLEVAGVVEQVFGESQWRPGDEVCALTHGGGYAEYVWVDERHCLPKPEGWSFVEAASLPETYFTVWFNVFMQGELGRRGAETLLVHAGASGIGVAGIQMAKALGHRVIITARKEAQLNICKDIGADAAVLLDDDWVTQVKALRGSVQVVLDMLGEKTYPGNIQVLGKEGRLVWIAFLTGAKVSVTIPQMMEKQIRLTSSFLRPQSFDVKAKIAAGLREHIWPQISAGKIKPVIEKTFPIQDVQQAHAWLEKGGHVGKIVLTV</sequence>
<keyword evidence="1" id="KW-0521">NADP</keyword>
<dbReference type="SMART" id="SM00829">
    <property type="entry name" value="PKS_ER"/>
    <property type="match status" value="1"/>
</dbReference>
<dbReference type="Gene3D" id="3.40.50.720">
    <property type="entry name" value="NAD(P)-binding Rossmann-like Domain"/>
    <property type="match status" value="1"/>
</dbReference>
<dbReference type="InterPro" id="IPR020843">
    <property type="entry name" value="ER"/>
</dbReference>
<accession>A0A2T8HNM5</accession>
<dbReference type="SUPFAM" id="SSF50129">
    <property type="entry name" value="GroES-like"/>
    <property type="match status" value="1"/>
</dbReference>
<dbReference type="InterPro" id="IPR013154">
    <property type="entry name" value="ADH-like_N"/>
</dbReference>
<dbReference type="GO" id="GO:0070402">
    <property type="term" value="F:NADPH binding"/>
    <property type="evidence" value="ECO:0007669"/>
    <property type="project" value="TreeGrafter"/>
</dbReference>
<protein>
    <submittedName>
        <fullName evidence="4">NAD(P)H-quinone oxidoreductase</fullName>
    </submittedName>
</protein>
<dbReference type="PANTHER" id="PTHR48106:SF8">
    <property type="entry name" value="OS02G0805600 PROTEIN"/>
    <property type="match status" value="1"/>
</dbReference>
<comment type="caution">
    <text evidence="4">The sequence shown here is derived from an EMBL/GenBank/DDBJ whole genome shotgun (WGS) entry which is preliminary data.</text>
</comment>